<feature type="region of interest" description="Disordered" evidence="1">
    <location>
        <begin position="383"/>
        <end position="410"/>
    </location>
</feature>
<dbReference type="EMBL" id="CP000934">
    <property type="protein sequence ID" value="ACE84894.1"/>
    <property type="molecule type" value="Genomic_DNA"/>
</dbReference>
<name>B3PID0_CELJU</name>
<dbReference type="KEGG" id="cja:CJA_2070"/>
<keyword evidence="4" id="KW-1185">Reference proteome</keyword>
<gene>
    <name evidence="3" type="ordered locus">CJA_2070</name>
</gene>
<feature type="domain" description="Flagellar hook-length control protein-like C-terminal" evidence="2">
    <location>
        <begin position="562"/>
        <end position="643"/>
    </location>
</feature>
<organism evidence="3 4">
    <name type="scientific">Cellvibrio japonicus (strain Ueda107)</name>
    <name type="common">Pseudomonas fluorescens subsp. cellulosa</name>
    <dbReference type="NCBI Taxonomy" id="498211"/>
    <lineage>
        <taxon>Bacteria</taxon>
        <taxon>Pseudomonadati</taxon>
        <taxon>Pseudomonadota</taxon>
        <taxon>Gammaproteobacteria</taxon>
        <taxon>Cellvibrionales</taxon>
        <taxon>Cellvibrionaceae</taxon>
        <taxon>Cellvibrio</taxon>
    </lineage>
</organism>
<evidence type="ECO:0000256" key="1">
    <source>
        <dbReference type="SAM" id="MobiDB-lite"/>
    </source>
</evidence>
<evidence type="ECO:0000259" key="2">
    <source>
        <dbReference type="Pfam" id="PF02120"/>
    </source>
</evidence>
<dbReference type="InterPro" id="IPR021136">
    <property type="entry name" value="Flagellar_hook_control-like_C"/>
</dbReference>
<dbReference type="HOGENOM" id="CLU_461321_0_0_6"/>
<protein>
    <recommendedName>
        <fullName evidence="2">Flagellar hook-length control protein-like C-terminal domain-containing protein</fullName>
    </recommendedName>
</protein>
<evidence type="ECO:0000313" key="4">
    <source>
        <dbReference type="Proteomes" id="UP000001036"/>
    </source>
</evidence>
<dbReference type="AlphaFoldDB" id="B3PID0"/>
<accession>B3PID0</accession>
<feature type="compositionally biased region" description="Polar residues" evidence="1">
    <location>
        <begin position="383"/>
        <end position="392"/>
    </location>
</feature>
<evidence type="ECO:0000313" key="3">
    <source>
        <dbReference type="EMBL" id="ACE84894.1"/>
    </source>
</evidence>
<reference evidence="3 4" key="1">
    <citation type="journal article" date="2008" name="J. Bacteriol.">
        <title>Insights into plant cell wall degradation from the genome sequence of the soil bacterium Cellvibrio japonicus.</title>
        <authorList>
            <person name="Deboy R.T."/>
            <person name="Mongodin E.F."/>
            <person name="Fouts D.E."/>
            <person name="Tailford L.E."/>
            <person name="Khouri H."/>
            <person name="Emerson J.B."/>
            <person name="Mohamoud Y."/>
            <person name="Watkins K."/>
            <person name="Henrissat B."/>
            <person name="Gilbert H.J."/>
            <person name="Nelson K.E."/>
        </authorList>
    </citation>
    <scope>NUCLEOTIDE SEQUENCE [LARGE SCALE GENOMIC DNA]</scope>
    <source>
        <strain evidence="3 4">Ueda107</strain>
    </source>
</reference>
<dbReference type="eggNOG" id="COG3144">
    <property type="taxonomic scope" value="Bacteria"/>
</dbReference>
<dbReference type="Proteomes" id="UP000001036">
    <property type="component" value="Chromosome"/>
</dbReference>
<proteinExistence type="predicted"/>
<dbReference type="STRING" id="498211.CJA_2070"/>
<sequence>MLTGARSLLVIPDLLRRSRKGFTVLAHIRFISAPVATSIQLSHILPLYSRASGDYKHLARPCAAVNRIFNGCAINIPADTFYSCGLVPMDLSKVNESLLNNLQQRQVEQVQVLSKVLGIKLGDQFLAQVQQLTNVTGEERAQLLSRINQQLQQVNQASTSPAAKALVNQLLAQQALVQSTPLHWVNLQALANPSNTSPVNTSLANKLAGLVLYTNLPLDTGQTLLLKLDANHRLVIQGALATGVQAQLPGLSSQPLSVEQLKILLTQVKPLPIPTATNPPTLPTDPKASSLEGLRNSLLNLLPYKDQQTGLLDQLEQFIQQTRQIPTQERGNWLSSQLQQALNSLANQLRSEPQLTHPKLLGEALRNNGVFFEHKLGQLATGNTGNALTSKTRGGENGAGITNNPGPGSGGKIPNIQPLVRQDVKAGLLNLLHLLETELTSLALPVTPGQHPLNTLGTQPTSPLANLFVLLMGMHSAGGQDARTDHKVLRQQLLMLLHQQTLGSLAKIQLQQLHALNYQQEQADTPLPGQSFQLDIPLRQGQELQHLQLLLEYHWVDDETREQQETNNKVRQWQVMLNFDLSSVGKFYVQLTLLGENLSANFWAERPATLEKTRARLAQLQTQLEKEGLMIKSLQCLQGLPPQPKMSLGYALVDVKT</sequence>
<dbReference type="Pfam" id="PF02120">
    <property type="entry name" value="Flg_hook"/>
    <property type="match status" value="1"/>
</dbReference>